<sequence length="201" mass="22538">MVLSRCKEQESEAWYKIFAVPEIETWTLGHCYSTFPLEPEAVTYTLPQTLTSASTTNQQDNREIEHAKARLERAFRLAMSEFTLSPRRLQRCPNLWYGIGSAGFGSKNSSWSIPSLTADLRQMRTQCILCLLASAQYASAAAALLHYPARQCHHTSYTAANMRAKDYGFDGLSSASFAEGLMLPRQSFGQRQKLTSSSLLH</sequence>
<proteinExistence type="predicted"/>
<dbReference type="EMBL" id="LKMD01000105">
    <property type="protein sequence ID" value="PIA93626.1"/>
    <property type="molecule type" value="Genomic_DNA"/>
</dbReference>
<comment type="caution">
    <text evidence="1">The sequence shown here is derived from an EMBL/GenBank/DDBJ whole genome shotgun (WGS) entry which is preliminary data.</text>
</comment>
<dbReference type="AlphaFoldDB" id="A0A2G5HM41"/>
<organism evidence="1 2">
    <name type="scientific">Cercospora beticola</name>
    <name type="common">Sugarbeet leaf spot fungus</name>
    <dbReference type="NCBI Taxonomy" id="122368"/>
    <lineage>
        <taxon>Eukaryota</taxon>
        <taxon>Fungi</taxon>
        <taxon>Dikarya</taxon>
        <taxon>Ascomycota</taxon>
        <taxon>Pezizomycotina</taxon>
        <taxon>Dothideomycetes</taxon>
        <taxon>Dothideomycetidae</taxon>
        <taxon>Mycosphaerellales</taxon>
        <taxon>Mycosphaerellaceae</taxon>
        <taxon>Cercospora</taxon>
    </lineage>
</organism>
<evidence type="ECO:0000313" key="1">
    <source>
        <dbReference type="EMBL" id="PIA93626.1"/>
    </source>
</evidence>
<dbReference type="Proteomes" id="UP000230605">
    <property type="component" value="Chromosome 4"/>
</dbReference>
<name>A0A2G5HM41_CERBT</name>
<evidence type="ECO:0000313" key="2">
    <source>
        <dbReference type="Proteomes" id="UP000230605"/>
    </source>
</evidence>
<protein>
    <submittedName>
        <fullName evidence="1">Uncharacterized protein</fullName>
    </submittedName>
</protein>
<reference evidence="1 2" key="1">
    <citation type="submission" date="2015-10" db="EMBL/GenBank/DDBJ databases">
        <title>The cercosporin biosynthetic gene cluster was horizontally transferred to several fungal lineages and shown to be expanded in Cercospora beticola based on microsynteny with recipient genomes.</title>
        <authorList>
            <person name="De Jonge R."/>
            <person name="Ebert M.K."/>
            <person name="Suttle J.C."/>
            <person name="Jurick Ii W.M."/>
            <person name="Secor G.A."/>
            <person name="Thomma B.P."/>
            <person name="Van De Peer Y."/>
            <person name="Bolton M.D."/>
        </authorList>
    </citation>
    <scope>NUCLEOTIDE SEQUENCE [LARGE SCALE GENOMIC DNA]</scope>
    <source>
        <strain evidence="1 2">09-40</strain>
    </source>
</reference>
<gene>
    <name evidence="1" type="ORF">CB0940_04071</name>
</gene>
<accession>A0A2G5HM41</accession>